<evidence type="ECO:0000313" key="3">
    <source>
        <dbReference type="RefSeq" id="XP_017891133.1"/>
    </source>
</evidence>
<proteinExistence type="predicted"/>
<dbReference type="Proteomes" id="UP000694925">
    <property type="component" value="Unplaced"/>
</dbReference>
<evidence type="ECO:0000256" key="1">
    <source>
        <dbReference type="SAM" id="Coils"/>
    </source>
</evidence>
<dbReference type="RefSeq" id="XP_017891133.1">
    <property type="nucleotide sequence ID" value="XM_018035644.2"/>
</dbReference>
<organism evidence="2 3">
    <name type="scientific">Ceratina calcarata</name>
    <dbReference type="NCBI Taxonomy" id="156304"/>
    <lineage>
        <taxon>Eukaryota</taxon>
        <taxon>Metazoa</taxon>
        <taxon>Ecdysozoa</taxon>
        <taxon>Arthropoda</taxon>
        <taxon>Hexapoda</taxon>
        <taxon>Insecta</taxon>
        <taxon>Pterygota</taxon>
        <taxon>Neoptera</taxon>
        <taxon>Endopterygota</taxon>
        <taxon>Hymenoptera</taxon>
        <taxon>Apocrita</taxon>
        <taxon>Aculeata</taxon>
        <taxon>Apoidea</taxon>
        <taxon>Anthophila</taxon>
        <taxon>Apidae</taxon>
        <taxon>Ceratina</taxon>
        <taxon>Zadontomerus</taxon>
    </lineage>
</organism>
<keyword evidence="2" id="KW-1185">Reference proteome</keyword>
<dbReference type="KEGG" id="ccal:108631607"/>
<reference evidence="3" key="1">
    <citation type="submission" date="2025-08" db="UniProtKB">
        <authorList>
            <consortium name="RefSeq"/>
        </authorList>
    </citation>
    <scope>IDENTIFICATION</scope>
    <source>
        <tissue evidence="3">Whole body</tissue>
    </source>
</reference>
<evidence type="ECO:0000313" key="2">
    <source>
        <dbReference type="Proteomes" id="UP000694925"/>
    </source>
</evidence>
<keyword evidence="1" id="KW-0175">Coiled coil</keyword>
<accession>A0AAJ7NEE9</accession>
<name>A0AAJ7NEE9_9HYME</name>
<gene>
    <name evidence="3" type="primary">LOC108631607</name>
</gene>
<protein>
    <submittedName>
        <fullName evidence="3">Uncharacterized protein LOC108631607</fullName>
    </submittedName>
</protein>
<dbReference type="AlphaFoldDB" id="A0AAJ7NEE9"/>
<feature type="coiled-coil region" evidence="1">
    <location>
        <begin position="29"/>
        <end position="56"/>
    </location>
</feature>
<dbReference type="GeneID" id="108631607"/>
<sequence length="393" mass="45059">MNSLLDDDIFAPSDEDLLESSPTKCNPVKDHLMKQMSDIESRIEKKKAAIKEIQDVTQSTLECLYGQALCGEDKTGNFDKDLYDINGKPIMKKVKKNEEYLLDEPLPKYLFVGEIWKRVLSDKWVLGIPLKNCSQTTLTDVSIYVSSKESDELSGVSMIWEFADEAFWNRTNKIERGNDQERVPHATVVLDLPKFDRQSFYEVYGSILYEADEQKYQTPLPVTSLTIEDFINNSYKVDVSTDIVPLHTRSLESANWTATILTWKSTSVFRAVDLRVDQNPGRKEKLQRFLEQKSFQQICPTVYVARGCSIDCMIEILSPVKKEQTIRISTRSDQQMNVMLQLLNAEFPDIIINEVDDILRAAKTILEELKLYQRNACTAELQMARIGTDLLIP</sequence>